<keyword evidence="1" id="KW-0472">Membrane</keyword>
<dbReference type="Proteomes" id="UP000178538">
    <property type="component" value="Unassembled WGS sequence"/>
</dbReference>
<dbReference type="EMBL" id="MHVG01000011">
    <property type="protein sequence ID" value="OHA90958.1"/>
    <property type="molecule type" value="Genomic_DNA"/>
</dbReference>
<proteinExistence type="predicted"/>
<comment type="caution">
    <text evidence="2">The sequence shown here is derived from an EMBL/GenBank/DDBJ whole genome shotgun (WGS) entry which is preliminary data.</text>
</comment>
<feature type="transmembrane region" description="Helical" evidence="1">
    <location>
        <begin position="7"/>
        <end position="27"/>
    </location>
</feature>
<sequence length="173" mass="19731">MKKQNKTLIILIAIGVVIFAGYEGFGWKKYVKPLMETGFPSELGNPVSKSDKSEVEVKAEAWQVVEEYLGYAKAHDLEGIKKLTYTLSETCTDESKREECYELMDSVYNIISIFKSTDFKHVLWNDRKITLFTDYKDGTRTALYFIKDNNALKIAGMKFCFGDNSIPDECSSL</sequence>
<reference evidence="2 3" key="1">
    <citation type="journal article" date="2016" name="Nat. Commun.">
        <title>Thousands of microbial genomes shed light on interconnected biogeochemical processes in an aquifer system.</title>
        <authorList>
            <person name="Anantharaman K."/>
            <person name="Brown C.T."/>
            <person name="Hug L.A."/>
            <person name="Sharon I."/>
            <person name="Castelle C.J."/>
            <person name="Probst A.J."/>
            <person name="Thomas B.C."/>
            <person name="Singh A."/>
            <person name="Wilkins M.J."/>
            <person name="Karaoz U."/>
            <person name="Brodie E.L."/>
            <person name="Williams K.H."/>
            <person name="Hubbard S.S."/>
            <person name="Banfield J.F."/>
        </authorList>
    </citation>
    <scope>NUCLEOTIDE SEQUENCE [LARGE SCALE GENOMIC DNA]</scope>
</reference>
<keyword evidence="1" id="KW-1133">Transmembrane helix</keyword>
<accession>A0A1G2T1R5</accession>
<evidence type="ECO:0000256" key="1">
    <source>
        <dbReference type="SAM" id="Phobius"/>
    </source>
</evidence>
<organism evidence="2 3">
    <name type="scientific">Candidatus Zambryskibacteria bacterium RIFCSPHIGHO2_01_FULL_44_22b</name>
    <dbReference type="NCBI Taxonomy" id="1802737"/>
    <lineage>
        <taxon>Bacteria</taxon>
        <taxon>Candidatus Zambryskiibacteriota</taxon>
    </lineage>
</organism>
<evidence type="ECO:0000313" key="2">
    <source>
        <dbReference type="EMBL" id="OHA90958.1"/>
    </source>
</evidence>
<name>A0A1G2T1R5_9BACT</name>
<evidence type="ECO:0000313" key="3">
    <source>
        <dbReference type="Proteomes" id="UP000178538"/>
    </source>
</evidence>
<protein>
    <submittedName>
        <fullName evidence="2">Uncharacterized protein</fullName>
    </submittedName>
</protein>
<gene>
    <name evidence="2" type="ORF">A2832_00015</name>
</gene>
<keyword evidence="1" id="KW-0812">Transmembrane</keyword>
<dbReference type="AlphaFoldDB" id="A0A1G2T1R5"/>